<dbReference type="InterPro" id="IPR037256">
    <property type="entry name" value="ASC_dom_sf"/>
</dbReference>
<keyword evidence="5" id="KW-1185">Reference proteome</keyword>
<dbReference type="InterPro" id="IPR032640">
    <property type="entry name" value="AMPK1_CBM"/>
</dbReference>
<dbReference type="GO" id="GO:0009507">
    <property type="term" value="C:chloroplast"/>
    <property type="evidence" value="ECO:0007669"/>
    <property type="project" value="UniProtKB-ARBA"/>
</dbReference>
<accession>A0A5N5G667</accession>
<evidence type="ECO:0000256" key="2">
    <source>
        <dbReference type="SAM" id="MobiDB-lite"/>
    </source>
</evidence>
<dbReference type="Gene3D" id="2.60.40.10">
    <property type="entry name" value="Immunoglobulins"/>
    <property type="match status" value="1"/>
</dbReference>
<dbReference type="CDD" id="cd02859">
    <property type="entry name" value="E_set_AMPKbeta_like_N"/>
    <property type="match status" value="1"/>
</dbReference>
<dbReference type="InterPro" id="IPR014756">
    <property type="entry name" value="Ig_E-set"/>
</dbReference>
<feature type="region of interest" description="Disordered" evidence="2">
    <location>
        <begin position="222"/>
        <end position="243"/>
    </location>
</feature>
<dbReference type="InterPro" id="IPR043554">
    <property type="entry name" value="KINB"/>
</dbReference>
<dbReference type="SMART" id="SM01010">
    <property type="entry name" value="AMPKBI"/>
    <property type="match status" value="1"/>
</dbReference>
<dbReference type="PANTHER" id="PTHR46316:SF6">
    <property type="entry name" value="ASSOCIATION WITH THE SNF1 COMPLEX (ASC) DOMAIN-CONTAINING PROTEIN"/>
    <property type="match status" value="1"/>
</dbReference>
<evidence type="ECO:0000259" key="3">
    <source>
        <dbReference type="SMART" id="SM01010"/>
    </source>
</evidence>
<dbReference type="SUPFAM" id="SSF160219">
    <property type="entry name" value="AMPKBI-like"/>
    <property type="match status" value="1"/>
</dbReference>
<dbReference type="Pfam" id="PF04739">
    <property type="entry name" value="AMPKBI"/>
    <property type="match status" value="1"/>
</dbReference>
<dbReference type="Proteomes" id="UP000327157">
    <property type="component" value="Chromosome 17"/>
</dbReference>
<dbReference type="PANTHER" id="PTHR46316">
    <property type="entry name" value="SNF1-RELATED PROTEIN KINASE REGULATORY SUBUNIT BETA-1"/>
    <property type="match status" value="1"/>
</dbReference>
<dbReference type="AlphaFoldDB" id="A0A5N5G667"/>
<organism evidence="4 5">
    <name type="scientific">Pyrus ussuriensis x Pyrus communis</name>
    <dbReference type="NCBI Taxonomy" id="2448454"/>
    <lineage>
        <taxon>Eukaryota</taxon>
        <taxon>Viridiplantae</taxon>
        <taxon>Streptophyta</taxon>
        <taxon>Embryophyta</taxon>
        <taxon>Tracheophyta</taxon>
        <taxon>Spermatophyta</taxon>
        <taxon>Magnoliopsida</taxon>
        <taxon>eudicotyledons</taxon>
        <taxon>Gunneridae</taxon>
        <taxon>Pentapetalae</taxon>
        <taxon>rosids</taxon>
        <taxon>fabids</taxon>
        <taxon>Rosales</taxon>
        <taxon>Rosaceae</taxon>
        <taxon>Amygdaloideae</taxon>
        <taxon>Maleae</taxon>
        <taxon>Pyrus</taxon>
    </lineage>
</organism>
<reference evidence="5" key="2">
    <citation type="submission" date="2019-10" db="EMBL/GenBank/DDBJ databases">
        <title>A de novo genome assembly of a pear dwarfing rootstock.</title>
        <authorList>
            <person name="Wang F."/>
            <person name="Wang J."/>
            <person name="Li S."/>
            <person name="Zhang Y."/>
            <person name="Fang M."/>
            <person name="Ma L."/>
            <person name="Zhao Y."/>
            <person name="Jiang S."/>
        </authorList>
    </citation>
    <scope>NUCLEOTIDE SEQUENCE [LARGE SCALE GENOMIC DNA]</scope>
</reference>
<feature type="region of interest" description="Disordered" evidence="2">
    <location>
        <begin position="183"/>
        <end position="207"/>
    </location>
</feature>
<reference evidence="4 5" key="1">
    <citation type="submission" date="2019-09" db="EMBL/GenBank/DDBJ databases">
        <authorList>
            <person name="Ou C."/>
        </authorList>
    </citation>
    <scope>NUCLEOTIDE SEQUENCE [LARGE SCALE GENOMIC DNA]</scope>
    <source>
        <strain evidence="4">S2</strain>
        <tissue evidence="4">Leaf</tissue>
    </source>
</reference>
<dbReference type="InterPro" id="IPR006828">
    <property type="entry name" value="ASC_dom"/>
</dbReference>
<protein>
    <submittedName>
        <fullName evidence="4">SNF1-related protein kinase regulatory subunit beta-2-like</fullName>
    </submittedName>
</protein>
<dbReference type="Gene3D" id="6.20.250.60">
    <property type="match status" value="1"/>
</dbReference>
<dbReference type="EMBL" id="SMOL01000487">
    <property type="protein sequence ID" value="KAB2610718.1"/>
    <property type="molecule type" value="Genomic_DNA"/>
</dbReference>
<evidence type="ECO:0000313" key="5">
    <source>
        <dbReference type="Proteomes" id="UP000327157"/>
    </source>
</evidence>
<dbReference type="InterPro" id="IPR013783">
    <property type="entry name" value="Ig-like_fold"/>
</dbReference>
<evidence type="ECO:0000313" key="4">
    <source>
        <dbReference type="EMBL" id="KAB2610718.1"/>
    </source>
</evidence>
<proteinExistence type="inferred from homology"/>
<dbReference type="Pfam" id="PF16561">
    <property type="entry name" value="AMPK1_CBM"/>
    <property type="match status" value="1"/>
</dbReference>
<dbReference type="OrthoDB" id="531008at2759"/>
<comment type="similarity">
    <text evidence="1">Belongs to the 5'-AMP-activated protein kinase beta subunit family.</text>
</comment>
<gene>
    <name evidence="4" type="ORF">D8674_018750</name>
</gene>
<feature type="domain" description="Association with the SNF1 complex (ASC)" evidence="3">
    <location>
        <begin position="189"/>
        <end position="277"/>
    </location>
</feature>
<sequence>MSSSCRNIFFLQYKYKSVYNKLMGNPSGSRDDGEGPPGVNNFGEYCDGYVEESMSRSPSLFFTSQYPGEPLPRPAEASPQHTVVNRNVHDEKLMWTKISWNHGGRQVAITGSWDNWESRELLQSRDNDFLTIKLLPPGLYRYRFIVDGCLMCDPDSPWVYDNSGSAYNILDLQECVSELPQHLAKFEPPPSPPSSYDNRLLSEDDFSKPPLEVPPQLQVAFLNKPSSSNNGDQPPMPHPSQLNHLHIQNQIGGEFFALSSTHRFRKKFVTTVLYKPRRRANQ</sequence>
<comment type="caution">
    <text evidence="4">The sequence shown here is derived from an EMBL/GenBank/DDBJ whole genome shotgun (WGS) entry which is preliminary data.</text>
</comment>
<reference evidence="4 5" key="3">
    <citation type="submission" date="2019-11" db="EMBL/GenBank/DDBJ databases">
        <title>A de novo genome assembly of a pear dwarfing rootstock.</title>
        <authorList>
            <person name="Wang F."/>
            <person name="Wang J."/>
            <person name="Li S."/>
            <person name="Zhang Y."/>
            <person name="Fang M."/>
            <person name="Ma L."/>
            <person name="Zhao Y."/>
            <person name="Jiang S."/>
        </authorList>
    </citation>
    <scope>NUCLEOTIDE SEQUENCE [LARGE SCALE GENOMIC DNA]</scope>
    <source>
        <strain evidence="4">S2</strain>
        <tissue evidence="4">Leaf</tissue>
    </source>
</reference>
<evidence type="ECO:0000256" key="1">
    <source>
        <dbReference type="ARBA" id="ARBA00010926"/>
    </source>
</evidence>
<name>A0A5N5G667_9ROSA</name>
<dbReference type="SUPFAM" id="SSF81296">
    <property type="entry name" value="E set domains"/>
    <property type="match status" value="1"/>
</dbReference>